<dbReference type="AlphaFoldDB" id="A0A165NG67"/>
<feature type="region of interest" description="Disordered" evidence="1">
    <location>
        <begin position="13"/>
        <end position="36"/>
    </location>
</feature>
<keyword evidence="3" id="KW-1185">Reference proteome</keyword>
<dbReference type="Proteomes" id="UP000076727">
    <property type="component" value="Unassembled WGS sequence"/>
</dbReference>
<protein>
    <submittedName>
        <fullName evidence="2">Uncharacterized protein</fullName>
    </submittedName>
</protein>
<dbReference type="EMBL" id="KV429082">
    <property type="protein sequence ID" value="KZT66932.1"/>
    <property type="molecule type" value="Genomic_DNA"/>
</dbReference>
<name>A0A165NG67_9APHY</name>
<sequence length="164" mass="17499">MAWQCSTAAKVVAPAPGASTSPQDSPPHWGTVAEEGGDDAVYGGAGPLYIGALPKVEGGRCQSRLTVYAVQRCGRIKALTSAEGTSPKADASLRRHEHSLDLRPFVREAVYVYSGLRKCPSWKGRSCIPKVSELKEIEGRVGPVGSEARPVVSLYHGGRRLGYH</sequence>
<evidence type="ECO:0000256" key="1">
    <source>
        <dbReference type="SAM" id="MobiDB-lite"/>
    </source>
</evidence>
<organism evidence="2 3">
    <name type="scientific">Daedalea quercina L-15889</name>
    <dbReference type="NCBI Taxonomy" id="1314783"/>
    <lineage>
        <taxon>Eukaryota</taxon>
        <taxon>Fungi</taxon>
        <taxon>Dikarya</taxon>
        <taxon>Basidiomycota</taxon>
        <taxon>Agaricomycotina</taxon>
        <taxon>Agaricomycetes</taxon>
        <taxon>Polyporales</taxon>
        <taxon>Fomitopsis</taxon>
    </lineage>
</organism>
<reference evidence="2 3" key="1">
    <citation type="journal article" date="2016" name="Mol. Biol. Evol.">
        <title>Comparative Genomics of Early-Diverging Mushroom-Forming Fungi Provides Insights into the Origins of Lignocellulose Decay Capabilities.</title>
        <authorList>
            <person name="Nagy L.G."/>
            <person name="Riley R."/>
            <person name="Tritt A."/>
            <person name="Adam C."/>
            <person name="Daum C."/>
            <person name="Floudas D."/>
            <person name="Sun H."/>
            <person name="Yadav J.S."/>
            <person name="Pangilinan J."/>
            <person name="Larsson K.H."/>
            <person name="Matsuura K."/>
            <person name="Barry K."/>
            <person name="Labutti K."/>
            <person name="Kuo R."/>
            <person name="Ohm R.A."/>
            <person name="Bhattacharya S.S."/>
            <person name="Shirouzu T."/>
            <person name="Yoshinaga Y."/>
            <person name="Martin F.M."/>
            <person name="Grigoriev I.V."/>
            <person name="Hibbett D.S."/>
        </authorList>
    </citation>
    <scope>NUCLEOTIDE SEQUENCE [LARGE SCALE GENOMIC DNA]</scope>
    <source>
        <strain evidence="2 3">L-15889</strain>
    </source>
</reference>
<proteinExistence type="predicted"/>
<gene>
    <name evidence="2" type="ORF">DAEQUDRAFT_431794</name>
</gene>
<accession>A0A165NG67</accession>
<evidence type="ECO:0000313" key="3">
    <source>
        <dbReference type="Proteomes" id="UP000076727"/>
    </source>
</evidence>
<evidence type="ECO:0000313" key="2">
    <source>
        <dbReference type="EMBL" id="KZT66932.1"/>
    </source>
</evidence>